<dbReference type="GO" id="GO:0008855">
    <property type="term" value="F:exodeoxyribonuclease VII activity"/>
    <property type="evidence" value="ECO:0007669"/>
    <property type="project" value="UniProtKB-EC"/>
</dbReference>
<dbReference type="InterPro" id="IPR020579">
    <property type="entry name" value="Exonuc_VII_lsu_C"/>
</dbReference>
<dbReference type="EC" id="3.1.11.6" evidence="5"/>
<feature type="domain" description="Exonuclease VII large subunit C-terminal" evidence="7">
    <location>
        <begin position="127"/>
        <end position="342"/>
    </location>
</feature>
<evidence type="ECO:0000256" key="2">
    <source>
        <dbReference type="ARBA" id="ARBA00022722"/>
    </source>
</evidence>
<dbReference type="Pfam" id="PF13742">
    <property type="entry name" value="tRNA_anti_2"/>
    <property type="match status" value="1"/>
</dbReference>
<dbReference type="Pfam" id="PF02601">
    <property type="entry name" value="Exonuc_VII_L"/>
    <property type="match status" value="1"/>
</dbReference>
<dbReference type="NCBIfam" id="TIGR00237">
    <property type="entry name" value="xseA"/>
    <property type="match status" value="1"/>
</dbReference>
<protein>
    <recommendedName>
        <fullName evidence="5">Exodeoxyribonuclease 7 large subunit</fullName>
        <ecNumber evidence="5">3.1.11.6</ecNumber>
    </recommendedName>
    <alternativeName>
        <fullName evidence="5">Exodeoxyribonuclease VII large subunit</fullName>
        <shortName evidence="5">Exonuclease VII large subunit</shortName>
    </alternativeName>
</protein>
<evidence type="ECO:0000313" key="10">
    <source>
        <dbReference type="Proteomes" id="UP000783588"/>
    </source>
</evidence>
<dbReference type="Proteomes" id="UP000783588">
    <property type="component" value="Unassembled WGS sequence"/>
</dbReference>
<reference evidence="9 10" key="1">
    <citation type="submission" date="2021-06" db="EMBL/GenBank/DDBJ databases">
        <authorList>
            <person name="Sun Q."/>
            <person name="Li D."/>
        </authorList>
    </citation>
    <scope>NUCLEOTIDE SEQUENCE [LARGE SCALE GENOMIC DNA]</scope>
    <source>
        <strain evidence="9 10">MSJd-7</strain>
    </source>
</reference>
<comment type="similarity">
    <text evidence="5 6">Belongs to the XseA family.</text>
</comment>
<comment type="function">
    <text evidence="5">Bidirectionally degrades single-stranded DNA into large acid-insoluble oligonucleotides, which are then degraded further into small acid-soluble oligonucleotides.</text>
</comment>
<keyword evidence="10" id="KW-1185">Reference proteome</keyword>
<evidence type="ECO:0000256" key="3">
    <source>
        <dbReference type="ARBA" id="ARBA00022801"/>
    </source>
</evidence>
<sequence length="404" mass="45004">MRQSGANIYTVTQVNHAIKLLLEDQDAFRNLYIQGELSNYKKYPSGHHYFTLKDADGVLSAVMFRSDAARLRFQPENGMKVIARGRISVYPQRGQYQMYVADMMPDGIGALTIAFEQLKQRLYQEGLFDEGHKKPIPRLPARIAVVTSPTGAAVRDILRILKQRYPIAHVVIYPVLVQGKEAAGQIVAAIEAVNRRHDADVMIVGRGGGSLEDLWAFNEEIVARALYASEIPVISAVGHEPDITISDFVADARASTPSNAAEIVAADTRTIRDGLYHANTVMRGDMLDMLHGFRLRLEALDKRRKLRAPLGYIQDKRYQLEHISGQLSAAMRQIVAADRQRFVEQAAYLDAYSPLKVLARGYSVVTKDDAVISSSAKLHKEDEITIRFAKGGAVCTVKQVKRKV</sequence>
<keyword evidence="4 5" id="KW-0269">Exonuclease</keyword>
<dbReference type="RefSeq" id="WP_216469017.1">
    <property type="nucleotide sequence ID" value="NZ_JAHLQI010000001.1"/>
</dbReference>
<dbReference type="InterPro" id="IPR003753">
    <property type="entry name" value="Exonuc_VII_L"/>
</dbReference>
<comment type="catalytic activity">
    <reaction evidence="5 6">
        <text>Exonucleolytic cleavage in either 5'- to 3'- or 3'- to 5'-direction to yield nucleoside 5'-phosphates.</text>
        <dbReference type="EC" id="3.1.11.6"/>
    </reaction>
</comment>
<keyword evidence="3 5" id="KW-0378">Hydrolase</keyword>
<dbReference type="CDD" id="cd04489">
    <property type="entry name" value="ExoVII_LU_OBF"/>
    <property type="match status" value="1"/>
</dbReference>
<dbReference type="HAMAP" id="MF_00378">
    <property type="entry name" value="Exonuc_7_L"/>
    <property type="match status" value="1"/>
</dbReference>
<organism evidence="9 10">
    <name type="scientific">Butyricicoccus intestinisimiae</name>
    <dbReference type="NCBI Taxonomy" id="2841509"/>
    <lineage>
        <taxon>Bacteria</taxon>
        <taxon>Bacillati</taxon>
        <taxon>Bacillota</taxon>
        <taxon>Clostridia</taxon>
        <taxon>Eubacteriales</taxon>
        <taxon>Butyricicoccaceae</taxon>
        <taxon>Butyricicoccus</taxon>
    </lineage>
</organism>
<dbReference type="PANTHER" id="PTHR30008">
    <property type="entry name" value="EXODEOXYRIBONUCLEASE 7 LARGE SUBUNIT"/>
    <property type="match status" value="1"/>
</dbReference>
<dbReference type="InterPro" id="IPR025824">
    <property type="entry name" value="OB-fold_nuc-bd_dom"/>
</dbReference>
<evidence type="ECO:0000256" key="1">
    <source>
        <dbReference type="ARBA" id="ARBA00022490"/>
    </source>
</evidence>
<evidence type="ECO:0000256" key="5">
    <source>
        <dbReference type="HAMAP-Rule" id="MF_00378"/>
    </source>
</evidence>
<keyword evidence="1 5" id="KW-0963">Cytoplasm</keyword>
<comment type="subcellular location">
    <subcellularLocation>
        <location evidence="5 6">Cytoplasm</location>
    </subcellularLocation>
</comment>
<evidence type="ECO:0000259" key="8">
    <source>
        <dbReference type="Pfam" id="PF13742"/>
    </source>
</evidence>
<evidence type="ECO:0000256" key="4">
    <source>
        <dbReference type="ARBA" id="ARBA00022839"/>
    </source>
</evidence>
<evidence type="ECO:0000313" key="9">
    <source>
        <dbReference type="EMBL" id="MBU5489423.1"/>
    </source>
</evidence>
<gene>
    <name evidence="5 9" type="primary">xseA</name>
    <name evidence="9" type="ORF">KQI75_02070</name>
</gene>
<evidence type="ECO:0000259" key="7">
    <source>
        <dbReference type="Pfam" id="PF02601"/>
    </source>
</evidence>
<name>A0ABS6EP05_9FIRM</name>
<keyword evidence="2 5" id="KW-0540">Nuclease</keyword>
<dbReference type="PANTHER" id="PTHR30008:SF0">
    <property type="entry name" value="EXODEOXYRIBONUCLEASE 7 LARGE SUBUNIT"/>
    <property type="match status" value="1"/>
</dbReference>
<dbReference type="EMBL" id="JAHLQI010000001">
    <property type="protein sequence ID" value="MBU5489423.1"/>
    <property type="molecule type" value="Genomic_DNA"/>
</dbReference>
<proteinExistence type="inferred from homology"/>
<feature type="domain" description="OB-fold nucleic acid binding" evidence="8">
    <location>
        <begin position="9"/>
        <end position="103"/>
    </location>
</feature>
<comment type="caution">
    <text evidence="9">The sequence shown here is derived from an EMBL/GenBank/DDBJ whole genome shotgun (WGS) entry which is preliminary data.</text>
</comment>
<accession>A0ABS6EP05</accession>
<comment type="subunit">
    <text evidence="5">Heterooligomer composed of large and small subunits.</text>
</comment>
<evidence type="ECO:0000256" key="6">
    <source>
        <dbReference type="RuleBase" id="RU004355"/>
    </source>
</evidence>